<name>H5TLZ3_GORO1</name>
<dbReference type="InterPro" id="IPR001647">
    <property type="entry name" value="HTH_TetR"/>
</dbReference>
<organism evidence="6 7">
    <name type="scientific">Gordonia otitidis (strain DSM 44809 / CCUG 52243 / JCM 12355 / NBRC 100426 / IFM 10032)</name>
    <dbReference type="NCBI Taxonomy" id="1108044"/>
    <lineage>
        <taxon>Bacteria</taxon>
        <taxon>Bacillati</taxon>
        <taxon>Actinomycetota</taxon>
        <taxon>Actinomycetes</taxon>
        <taxon>Mycobacteriales</taxon>
        <taxon>Gordoniaceae</taxon>
        <taxon>Gordonia</taxon>
    </lineage>
</organism>
<dbReference type="RefSeq" id="WP_007238737.1">
    <property type="nucleotide sequence ID" value="NZ_BAFB01000111.1"/>
</dbReference>
<evidence type="ECO:0000256" key="2">
    <source>
        <dbReference type="ARBA" id="ARBA00023125"/>
    </source>
</evidence>
<keyword evidence="7" id="KW-1185">Reference proteome</keyword>
<accession>H5TLZ3</accession>
<evidence type="ECO:0000313" key="6">
    <source>
        <dbReference type="EMBL" id="GAB34501.1"/>
    </source>
</evidence>
<dbReference type="PANTHER" id="PTHR30055:SF234">
    <property type="entry name" value="HTH-TYPE TRANSCRIPTIONAL REGULATOR BETI"/>
    <property type="match status" value="1"/>
</dbReference>
<dbReference type="SUPFAM" id="SSF46689">
    <property type="entry name" value="Homeodomain-like"/>
    <property type="match status" value="1"/>
</dbReference>
<dbReference type="STRING" id="1108044.GOOTI_111_00300"/>
<feature type="domain" description="HTH tetR-type" evidence="5">
    <location>
        <begin position="24"/>
        <end position="84"/>
    </location>
</feature>
<dbReference type="PRINTS" id="PR00455">
    <property type="entry name" value="HTHTETR"/>
</dbReference>
<keyword evidence="1" id="KW-0805">Transcription regulation</keyword>
<comment type="caution">
    <text evidence="6">The sequence shown here is derived from an EMBL/GenBank/DDBJ whole genome shotgun (WGS) entry which is preliminary data.</text>
</comment>
<evidence type="ECO:0000259" key="5">
    <source>
        <dbReference type="PROSITE" id="PS50977"/>
    </source>
</evidence>
<dbReference type="InterPro" id="IPR009057">
    <property type="entry name" value="Homeodomain-like_sf"/>
</dbReference>
<proteinExistence type="predicted"/>
<sequence>MSNDDAMSAIRQLLMTPDVDSEQPSAVTDVLEAAVGVILTIGWQRLTMADVAKRAGVARATVYRHFATKDDLRRAVGAREVQKFLLEILELRSAAPDLESGMVAAVRHIINEVRTNPLIARLRETDRELLMDVVSRDDIVTYATQFCAQMWRTQLYAADDEIAEADWNHLLMVSEITVRVSLSLALNPTTSTDLSTEEGATDFVRRFTKALLPDA</sequence>
<dbReference type="InterPro" id="IPR050109">
    <property type="entry name" value="HTH-type_TetR-like_transc_reg"/>
</dbReference>
<feature type="DNA-binding region" description="H-T-H motif" evidence="4">
    <location>
        <begin position="47"/>
        <end position="66"/>
    </location>
</feature>
<dbReference type="GO" id="GO:0003700">
    <property type="term" value="F:DNA-binding transcription factor activity"/>
    <property type="evidence" value="ECO:0007669"/>
    <property type="project" value="TreeGrafter"/>
</dbReference>
<keyword evidence="3" id="KW-0804">Transcription</keyword>
<evidence type="ECO:0000256" key="1">
    <source>
        <dbReference type="ARBA" id="ARBA00023015"/>
    </source>
</evidence>
<dbReference type="PANTHER" id="PTHR30055">
    <property type="entry name" value="HTH-TYPE TRANSCRIPTIONAL REGULATOR RUTR"/>
    <property type="match status" value="1"/>
</dbReference>
<protein>
    <submittedName>
        <fullName evidence="6">TetR family transcriptional regulator</fullName>
    </submittedName>
</protein>
<dbReference type="EMBL" id="BAFB01000111">
    <property type="protein sequence ID" value="GAB34501.1"/>
    <property type="molecule type" value="Genomic_DNA"/>
</dbReference>
<dbReference type="Gene3D" id="1.10.357.10">
    <property type="entry name" value="Tetracycline Repressor, domain 2"/>
    <property type="match status" value="1"/>
</dbReference>
<dbReference type="GO" id="GO:0000976">
    <property type="term" value="F:transcription cis-regulatory region binding"/>
    <property type="evidence" value="ECO:0007669"/>
    <property type="project" value="TreeGrafter"/>
</dbReference>
<reference evidence="6" key="1">
    <citation type="submission" date="2012-02" db="EMBL/GenBank/DDBJ databases">
        <title>Whole genome shotgun sequence of Gordonia otitidis NBRC 100426.</title>
        <authorList>
            <person name="Yoshida I."/>
            <person name="Hosoyama A."/>
            <person name="Tsuchikane K."/>
            <person name="Katsumata H."/>
            <person name="Yamazaki S."/>
            <person name="Fujita N."/>
        </authorList>
    </citation>
    <scope>NUCLEOTIDE SEQUENCE [LARGE SCALE GENOMIC DNA]</scope>
    <source>
        <strain evidence="6">NBRC 100426</strain>
    </source>
</reference>
<dbReference type="OrthoDB" id="6077212at2"/>
<dbReference type="PROSITE" id="PS50977">
    <property type="entry name" value="HTH_TETR_2"/>
    <property type="match status" value="1"/>
</dbReference>
<dbReference type="Proteomes" id="UP000005038">
    <property type="component" value="Unassembled WGS sequence"/>
</dbReference>
<evidence type="ECO:0000256" key="4">
    <source>
        <dbReference type="PROSITE-ProRule" id="PRU00335"/>
    </source>
</evidence>
<evidence type="ECO:0000256" key="3">
    <source>
        <dbReference type="ARBA" id="ARBA00023163"/>
    </source>
</evidence>
<gene>
    <name evidence="6" type="ORF">GOOTI_111_00300</name>
</gene>
<evidence type="ECO:0000313" key="7">
    <source>
        <dbReference type="Proteomes" id="UP000005038"/>
    </source>
</evidence>
<keyword evidence="2 4" id="KW-0238">DNA-binding</keyword>
<dbReference type="Pfam" id="PF00440">
    <property type="entry name" value="TetR_N"/>
    <property type="match status" value="1"/>
</dbReference>
<dbReference type="AlphaFoldDB" id="H5TLZ3"/>